<dbReference type="PANTHER" id="PTHR36925">
    <property type="entry name" value="COBALT-PRECORRIN-6A REDUCTASE"/>
    <property type="match status" value="1"/>
</dbReference>
<keyword evidence="3" id="KW-0560">Oxidoreductase</keyword>
<evidence type="ECO:0000313" key="4">
    <source>
        <dbReference type="EMBL" id="BBF92894.1"/>
    </source>
</evidence>
<dbReference type="InterPro" id="IPR003723">
    <property type="entry name" value="Precorrin-6x_reduct"/>
</dbReference>
<evidence type="ECO:0000313" key="5">
    <source>
        <dbReference type="Proteomes" id="UP000266934"/>
    </source>
</evidence>
<dbReference type="AlphaFoldDB" id="A0A348G011"/>
<gene>
    <name evidence="4" type="primary">cobK</name>
    <name evidence="4" type="ORF">BLTE_15790</name>
</gene>
<dbReference type="NCBIfam" id="TIGR00715">
    <property type="entry name" value="precor6x_red"/>
    <property type="match status" value="1"/>
</dbReference>
<dbReference type="Pfam" id="PF02571">
    <property type="entry name" value="CbiJ"/>
    <property type="match status" value="1"/>
</dbReference>
<reference evidence="4 5" key="1">
    <citation type="submission" date="2018-08" db="EMBL/GenBank/DDBJ databases">
        <title>Complete genome sequencing of Blastochloris tepida GI.</title>
        <authorList>
            <person name="Tsukatani Y."/>
            <person name="Mori H."/>
        </authorList>
    </citation>
    <scope>NUCLEOTIDE SEQUENCE [LARGE SCALE GENOMIC DNA]</scope>
    <source>
        <strain evidence="4 5">GI</strain>
    </source>
</reference>
<dbReference type="PROSITE" id="PS51014">
    <property type="entry name" value="COBK_CBIJ"/>
    <property type="match status" value="1"/>
</dbReference>
<dbReference type="GO" id="GO:0009236">
    <property type="term" value="P:cobalamin biosynthetic process"/>
    <property type="evidence" value="ECO:0007669"/>
    <property type="project" value="UniProtKB-UniPathway"/>
</dbReference>
<name>A0A348G011_9HYPH</name>
<evidence type="ECO:0000256" key="3">
    <source>
        <dbReference type="ARBA" id="ARBA00023002"/>
    </source>
</evidence>
<comment type="pathway">
    <text evidence="1">Cofactor biosynthesis; adenosylcobalamin biosynthesis.</text>
</comment>
<dbReference type="UniPathway" id="UPA00148"/>
<protein>
    <submittedName>
        <fullName evidence="4">Precorrin-6A reductase</fullName>
    </submittedName>
</protein>
<evidence type="ECO:0000256" key="2">
    <source>
        <dbReference type="ARBA" id="ARBA00022573"/>
    </source>
</evidence>
<evidence type="ECO:0000256" key="1">
    <source>
        <dbReference type="ARBA" id="ARBA00004953"/>
    </source>
</evidence>
<dbReference type="Proteomes" id="UP000266934">
    <property type="component" value="Chromosome"/>
</dbReference>
<accession>A0A348G011</accession>
<dbReference type="KEGG" id="blag:BLTE_15790"/>
<keyword evidence="2" id="KW-0169">Cobalamin biosynthesis</keyword>
<dbReference type="PANTHER" id="PTHR36925:SF1">
    <property type="entry name" value="COBALT-PRECORRIN-6A REDUCTASE"/>
    <property type="match status" value="1"/>
</dbReference>
<dbReference type="GO" id="GO:0016994">
    <property type="term" value="F:precorrin-6A reductase activity"/>
    <property type="evidence" value="ECO:0007669"/>
    <property type="project" value="InterPro"/>
</dbReference>
<dbReference type="EMBL" id="AP018907">
    <property type="protein sequence ID" value="BBF92894.1"/>
    <property type="molecule type" value="Genomic_DNA"/>
</dbReference>
<organism evidence="4 5">
    <name type="scientific">Blastochloris tepida</name>
    <dbReference type="NCBI Taxonomy" id="2233851"/>
    <lineage>
        <taxon>Bacteria</taxon>
        <taxon>Pseudomonadati</taxon>
        <taxon>Pseudomonadota</taxon>
        <taxon>Alphaproteobacteria</taxon>
        <taxon>Hyphomicrobiales</taxon>
        <taxon>Blastochloridaceae</taxon>
        <taxon>Blastochloris</taxon>
    </lineage>
</organism>
<proteinExistence type="predicted"/>
<sequence>MMDNHGPAVPSLPPMTSPLRVLILGGSTEATRLAGALAADAAFDAVVSFAGRTEAIRPPAVPYRVGGFGGIDGLVKYLRDARIGLVVDATHPFAAQMSTHAVAACRLAGVPLLAIERPAWTPGPGDRWIDVPDMEAAVDALGEARRRVFLGIGRLNLPVFARAPQHAYLVRLVDPPKEALPLPDVEVVVARGPFEAASDRAMLERFGTEMVVTKNSGGVAADAKLTAARELDIAVVMVRRPSIPARPVVPTVEEALDRLAKLAAGRTPDGLRAL</sequence>
<keyword evidence="5" id="KW-1185">Reference proteome</keyword>
<dbReference type="NCBIfam" id="NF005968">
    <property type="entry name" value="PRK08057.1-2"/>
    <property type="match status" value="1"/>
</dbReference>